<dbReference type="InterPro" id="IPR008972">
    <property type="entry name" value="Cupredoxin"/>
</dbReference>
<name>A0ABW4HN31_9BACI</name>
<dbReference type="Pfam" id="PF13473">
    <property type="entry name" value="Cupredoxin_1"/>
    <property type="match status" value="1"/>
</dbReference>
<gene>
    <name evidence="5" type="ORF">ACFSBH_04015</name>
</gene>
<dbReference type="SUPFAM" id="SSF49503">
    <property type="entry name" value="Cupredoxins"/>
    <property type="match status" value="1"/>
</dbReference>
<dbReference type="InterPro" id="IPR028096">
    <property type="entry name" value="EfeO_Cupredoxin"/>
</dbReference>
<evidence type="ECO:0000256" key="1">
    <source>
        <dbReference type="ARBA" id="ARBA00022723"/>
    </source>
</evidence>
<dbReference type="Gene3D" id="2.60.40.420">
    <property type="entry name" value="Cupredoxins - blue copper proteins"/>
    <property type="match status" value="1"/>
</dbReference>
<accession>A0ABW4HN31</accession>
<sequence length="116" mass="12990">MKIVFVTIIAFILITQGAMHSLAESATQNNEIIVELKDDTFNPDEITLQSDETTILVLQNKGVKDHTFTVRDLAIDVEVLPGQEERISVSPEQVGTYELICRYHMQEGMVGQVVVE</sequence>
<keyword evidence="6" id="KW-1185">Reference proteome</keyword>
<dbReference type="PANTHER" id="PTHR38439">
    <property type="entry name" value="AURACYANIN-B"/>
    <property type="match status" value="1"/>
</dbReference>
<evidence type="ECO:0000313" key="6">
    <source>
        <dbReference type="Proteomes" id="UP001597221"/>
    </source>
</evidence>
<evidence type="ECO:0000256" key="2">
    <source>
        <dbReference type="ARBA" id="ARBA00023008"/>
    </source>
</evidence>
<proteinExistence type="predicted"/>
<organism evidence="5 6">
    <name type="scientific">Oceanobacillus luteolus</name>
    <dbReference type="NCBI Taxonomy" id="1274358"/>
    <lineage>
        <taxon>Bacteria</taxon>
        <taxon>Bacillati</taxon>
        <taxon>Bacillota</taxon>
        <taxon>Bacilli</taxon>
        <taxon>Bacillales</taxon>
        <taxon>Bacillaceae</taxon>
        <taxon>Oceanobacillus</taxon>
    </lineage>
</organism>
<dbReference type="EMBL" id="JBHUDE010000015">
    <property type="protein sequence ID" value="MFD1606813.1"/>
    <property type="molecule type" value="Genomic_DNA"/>
</dbReference>
<dbReference type="RefSeq" id="WP_251517483.1">
    <property type="nucleotide sequence ID" value="NZ_JAMBON010000058.1"/>
</dbReference>
<evidence type="ECO:0000259" key="4">
    <source>
        <dbReference type="Pfam" id="PF13473"/>
    </source>
</evidence>
<feature type="chain" id="PRO_5047502167" evidence="3">
    <location>
        <begin position="21"/>
        <end position="116"/>
    </location>
</feature>
<keyword evidence="3" id="KW-0732">Signal</keyword>
<protein>
    <submittedName>
        <fullName evidence="5">Cupredoxin domain-containing protein</fullName>
    </submittedName>
</protein>
<feature type="domain" description="EfeO-type cupredoxin-like" evidence="4">
    <location>
        <begin position="13"/>
        <end position="115"/>
    </location>
</feature>
<keyword evidence="2" id="KW-0186">Copper</keyword>
<dbReference type="PANTHER" id="PTHR38439:SF3">
    <property type="entry name" value="COPPER-RESISTANT CUPROPROTEIN COPI"/>
    <property type="match status" value="1"/>
</dbReference>
<feature type="signal peptide" evidence="3">
    <location>
        <begin position="1"/>
        <end position="20"/>
    </location>
</feature>
<evidence type="ECO:0000256" key="3">
    <source>
        <dbReference type="SAM" id="SignalP"/>
    </source>
</evidence>
<comment type="caution">
    <text evidence="5">The sequence shown here is derived from an EMBL/GenBank/DDBJ whole genome shotgun (WGS) entry which is preliminary data.</text>
</comment>
<evidence type="ECO:0000313" key="5">
    <source>
        <dbReference type="EMBL" id="MFD1606813.1"/>
    </source>
</evidence>
<dbReference type="InterPro" id="IPR050845">
    <property type="entry name" value="Cu-binding_ET"/>
</dbReference>
<reference evidence="6" key="1">
    <citation type="journal article" date="2019" name="Int. J. Syst. Evol. Microbiol.">
        <title>The Global Catalogue of Microorganisms (GCM) 10K type strain sequencing project: providing services to taxonomists for standard genome sequencing and annotation.</title>
        <authorList>
            <consortium name="The Broad Institute Genomics Platform"/>
            <consortium name="The Broad Institute Genome Sequencing Center for Infectious Disease"/>
            <person name="Wu L."/>
            <person name="Ma J."/>
        </authorList>
    </citation>
    <scope>NUCLEOTIDE SEQUENCE [LARGE SCALE GENOMIC DNA]</scope>
    <source>
        <strain evidence="6">CGMCC 1.12376</strain>
    </source>
</reference>
<keyword evidence="1" id="KW-0479">Metal-binding</keyword>
<dbReference type="Proteomes" id="UP001597221">
    <property type="component" value="Unassembled WGS sequence"/>
</dbReference>